<sequence>MQPTSQGGKSVPDDKLKARHTSAPPTTPTDARPIKAGDLLRLGRTASVQFCRPITVRVIREIEDRHTYDGWTWIEAYELNAKGDAVSKRELFVQPAGLQWLDVRTGEDAVVGHRLQMATRTRVPA</sequence>
<reference evidence="3" key="1">
    <citation type="submission" date="2016-06" db="EMBL/GenBank/DDBJ databases">
        <authorList>
            <person name="Varghese N."/>
        </authorList>
    </citation>
    <scope>NUCLEOTIDE SEQUENCE [LARGE SCALE GENOMIC DNA]</scope>
    <source>
        <strain evidence="3">DSM 45555</strain>
    </source>
</reference>
<proteinExistence type="predicted"/>
<dbReference type="Proteomes" id="UP000198551">
    <property type="component" value="Unassembled WGS sequence"/>
</dbReference>
<name>A0A1C4XRA4_9ACTN</name>
<accession>A0A1C4XRA4</accession>
<dbReference type="AlphaFoldDB" id="A0A1C4XRA4"/>
<evidence type="ECO:0000313" key="2">
    <source>
        <dbReference type="EMBL" id="SCF10886.1"/>
    </source>
</evidence>
<dbReference type="EMBL" id="FMCV01000008">
    <property type="protein sequence ID" value="SCF10886.1"/>
    <property type="molecule type" value="Genomic_DNA"/>
</dbReference>
<evidence type="ECO:0000256" key="1">
    <source>
        <dbReference type="SAM" id="MobiDB-lite"/>
    </source>
</evidence>
<keyword evidence="3" id="KW-1185">Reference proteome</keyword>
<feature type="region of interest" description="Disordered" evidence="1">
    <location>
        <begin position="1"/>
        <end position="35"/>
    </location>
</feature>
<organism evidence="2 3">
    <name type="scientific">Micromonospora marina</name>
    <dbReference type="NCBI Taxonomy" id="307120"/>
    <lineage>
        <taxon>Bacteria</taxon>
        <taxon>Bacillati</taxon>
        <taxon>Actinomycetota</taxon>
        <taxon>Actinomycetes</taxon>
        <taxon>Micromonosporales</taxon>
        <taxon>Micromonosporaceae</taxon>
        <taxon>Micromonospora</taxon>
    </lineage>
</organism>
<gene>
    <name evidence="2" type="ORF">GA0070215_108107</name>
</gene>
<evidence type="ECO:0000313" key="3">
    <source>
        <dbReference type="Proteomes" id="UP000198551"/>
    </source>
</evidence>
<protein>
    <submittedName>
        <fullName evidence="2">Uncharacterized protein</fullName>
    </submittedName>
</protein>